<dbReference type="AlphaFoldDB" id="E1Z743"/>
<protein>
    <submittedName>
        <fullName evidence="3">Uncharacterized protein</fullName>
    </submittedName>
</protein>
<dbReference type="Proteomes" id="UP000008141">
    <property type="component" value="Unassembled WGS sequence"/>
</dbReference>
<dbReference type="InParanoid" id="E1Z743"/>
<feature type="coiled-coil region" evidence="1">
    <location>
        <begin position="331"/>
        <end position="358"/>
    </location>
</feature>
<keyword evidence="1" id="KW-0175">Coiled coil</keyword>
<gene>
    <name evidence="3" type="ORF">CHLNCDRAFT_142432</name>
</gene>
<evidence type="ECO:0000256" key="1">
    <source>
        <dbReference type="SAM" id="Coils"/>
    </source>
</evidence>
<feature type="compositionally biased region" description="Low complexity" evidence="2">
    <location>
        <begin position="93"/>
        <end position="104"/>
    </location>
</feature>
<dbReference type="PANTHER" id="PTHR45865">
    <property type="entry name" value="E3 UBIQUITIN-PROTEIN LIGASE SHPRH FAMILY MEMBER"/>
    <property type="match status" value="1"/>
</dbReference>
<evidence type="ECO:0000313" key="4">
    <source>
        <dbReference type="Proteomes" id="UP000008141"/>
    </source>
</evidence>
<keyword evidence="4" id="KW-1185">Reference proteome</keyword>
<dbReference type="RefSeq" id="XP_005850461.1">
    <property type="nucleotide sequence ID" value="XM_005850399.1"/>
</dbReference>
<name>E1Z743_CHLVA</name>
<feature type="region of interest" description="Disordered" evidence="2">
    <location>
        <begin position="75"/>
        <end position="105"/>
    </location>
</feature>
<sequence>MAEGGAAAAQAWRLLGAVLKPLMWRNTKGVVAQEFHLPARSLKPTWLHFQPGERAFYEQVVEQTRKAREELLSFRRGLQQPASGDEEEPTSPAAARTRQRQQAKQSERLQLAAVDNLTQASALRLACIHPQLTKSWRAMAAEGQLGVGATLSMEEIMQRLVETAQYDLQEAERSLCAHLNTLAMRLLAKAEEAGGVSQARGGAGLPSSQARQDEAVAQDEDEEPASPRPAKRARKSRGGVEALSREELLGRALLLLEQSFRVAEKGIAAIDVDMEALEGMPDIAAASTNTVNAWKRLQINTASQLGKLHAAAGREEQARKMDADDKVSYLRSQAQMELTSAQQRLEQVHAQADAARQAFHLHLEAAAE</sequence>
<reference evidence="3 4" key="1">
    <citation type="journal article" date="2010" name="Plant Cell">
        <title>The Chlorella variabilis NC64A genome reveals adaptation to photosymbiosis, coevolution with viruses, and cryptic sex.</title>
        <authorList>
            <person name="Blanc G."/>
            <person name="Duncan G."/>
            <person name="Agarkova I."/>
            <person name="Borodovsky M."/>
            <person name="Gurnon J."/>
            <person name="Kuo A."/>
            <person name="Lindquist E."/>
            <person name="Lucas S."/>
            <person name="Pangilinan J."/>
            <person name="Polle J."/>
            <person name="Salamov A."/>
            <person name="Terry A."/>
            <person name="Yamada T."/>
            <person name="Dunigan D.D."/>
            <person name="Grigoriev I.V."/>
            <person name="Claverie J.M."/>
            <person name="Van Etten J.L."/>
        </authorList>
    </citation>
    <scope>NUCLEOTIDE SEQUENCE [LARGE SCALE GENOMIC DNA]</scope>
    <source>
        <strain evidence="3 4">NC64A</strain>
    </source>
</reference>
<dbReference type="InterPro" id="IPR052583">
    <property type="entry name" value="ATP-helicase/E3_Ub-Ligase"/>
</dbReference>
<dbReference type="PANTHER" id="PTHR45865:SF1">
    <property type="entry name" value="E3 UBIQUITIN-PROTEIN LIGASE SHPRH"/>
    <property type="match status" value="1"/>
</dbReference>
<evidence type="ECO:0000313" key="3">
    <source>
        <dbReference type="EMBL" id="EFN58359.1"/>
    </source>
</evidence>
<dbReference type="GeneID" id="17357482"/>
<dbReference type="OrthoDB" id="512097at2759"/>
<accession>E1Z743</accession>
<dbReference type="EMBL" id="GL433838">
    <property type="protein sequence ID" value="EFN58359.1"/>
    <property type="molecule type" value="Genomic_DNA"/>
</dbReference>
<organism evidence="4">
    <name type="scientific">Chlorella variabilis</name>
    <name type="common">Green alga</name>
    <dbReference type="NCBI Taxonomy" id="554065"/>
    <lineage>
        <taxon>Eukaryota</taxon>
        <taxon>Viridiplantae</taxon>
        <taxon>Chlorophyta</taxon>
        <taxon>core chlorophytes</taxon>
        <taxon>Trebouxiophyceae</taxon>
        <taxon>Chlorellales</taxon>
        <taxon>Chlorellaceae</taxon>
        <taxon>Chlorella clade</taxon>
        <taxon>Chlorella</taxon>
    </lineage>
</organism>
<evidence type="ECO:0000256" key="2">
    <source>
        <dbReference type="SAM" id="MobiDB-lite"/>
    </source>
</evidence>
<feature type="region of interest" description="Disordered" evidence="2">
    <location>
        <begin position="197"/>
        <end position="241"/>
    </location>
</feature>
<dbReference type="STRING" id="554065.E1Z743"/>
<proteinExistence type="predicted"/>
<dbReference type="KEGG" id="cvr:CHLNCDRAFT_142432"/>